<evidence type="ECO:0000256" key="7">
    <source>
        <dbReference type="ARBA" id="ARBA00022968"/>
    </source>
</evidence>
<dbReference type="GO" id="GO:0032580">
    <property type="term" value="C:Golgi cisterna membrane"/>
    <property type="evidence" value="ECO:0007669"/>
    <property type="project" value="UniProtKB-SubCell"/>
</dbReference>
<dbReference type="GO" id="GO:0008118">
    <property type="term" value="F:N-acetyllactosaminide alpha-2,3-sialyltransferase activity"/>
    <property type="evidence" value="ECO:0007669"/>
    <property type="project" value="UniProtKB-EC"/>
</dbReference>
<dbReference type="AlphaFoldDB" id="A0A0F7RQT2"/>
<evidence type="ECO:0000256" key="3">
    <source>
        <dbReference type="ARBA" id="ARBA00006003"/>
    </source>
</evidence>
<accession>A0A0F7RQT2</accession>
<keyword evidence="10 25" id="KW-0472">Membrane</keyword>
<evidence type="ECO:0000256" key="15">
    <source>
        <dbReference type="ARBA" id="ARBA00050091"/>
    </source>
</evidence>
<reference evidence="26" key="1">
    <citation type="journal article" date="2015" name="Mol. Biol. Evol.">
        <title>Integrative view of alpha2,3-sialyltransferases (ST3Gal) molecular and functional evolution in deuterostomes: significance of lineage-specific losses.</title>
        <authorList>
            <person name="Petit D."/>
            <person name="Teppa E."/>
            <person name="Mir A.M."/>
            <person name="Vicogne D."/>
            <person name="Thisse C."/>
            <person name="Thisse B."/>
            <person name="Filloux C."/>
            <person name="Harduin-Lepers A."/>
        </authorList>
    </citation>
    <scope>NUCLEOTIDE SEQUENCE</scope>
</reference>
<evidence type="ECO:0000256" key="6">
    <source>
        <dbReference type="ARBA" id="ARBA00022692"/>
    </source>
</evidence>
<keyword evidence="8 25" id="KW-1133">Transmembrane helix</keyword>
<comment type="pathway">
    <text evidence="2">Protein modification; protein glycosylation.</text>
</comment>
<dbReference type="PANTHER" id="PTHR13713">
    <property type="entry name" value="SIALYLTRANSFERASE"/>
    <property type="match status" value="1"/>
</dbReference>
<evidence type="ECO:0000256" key="23">
    <source>
        <dbReference type="ARBA" id="ARBA00082226"/>
    </source>
</evidence>
<sequence length="375" mass="42215">MGVLVHVRNLLLALCLVLVLGFLYYSAMKLHWNSWGQDSHFVTNPFDAGGQSLGLEYDRLGFLLRLDSRLTLELNSKYTNFTEGACKPHYAATQMTAIFPRFMKPAPMFLDISFKRWARIKDFPPPFGIKGQDNIIQRILETTKEYNLTPELNSRSCKRCIVVGNGGVLANKSLGSKIDEYDVIIRLNGAPVKGYEKDVGAKTTIRITYPEGAIQKAEGYEKDSLFVFAGFKPQDFKWLKCIVYKEKVNLADGFWKSVATIIPKEPHEIRILNPYFIREAAFTFIGLPTNNGMMGKGNIPTLGTVAITMALHNCDEVAVAGFGYDLNNPNAPLHYYESIKMLAIKESWTHNIGREKEFLRKLVKGQVISDLTNGI</sequence>
<keyword evidence="6 25" id="KW-0812">Transmembrane</keyword>
<evidence type="ECO:0000256" key="12">
    <source>
        <dbReference type="ARBA" id="ARBA00023180"/>
    </source>
</evidence>
<evidence type="ECO:0000256" key="22">
    <source>
        <dbReference type="ARBA" id="ARBA00077526"/>
    </source>
</evidence>
<evidence type="ECO:0000256" key="24">
    <source>
        <dbReference type="PIRSR" id="PIRSR005557-2"/>
    </source>
</evidence>
<evidence type="ECO:0000256" key="10">
    <source>
        <dbReference type="ARBA" id="ARBA00023136"/>
    </source>
</evidence>
<dbReference type="PIRSF" id="PIRSF005557">
    <property type="entry name" value="Sialyl_trans"/>
    <property type="match status" value="1"/>
</dbReference>
<dbReference type="CDD" id="cd23981">
    <property type="entry name" value="GT29_ST3GAL3"/>
    <property type="match status" value="1"/>
</dbReference>
<dbReference type="Pfam" id="PF00777">
    <property type="entry name" value="Glyco_transf_29"/>
    <property type="match status" value="1"/>
</dbReference>
<dbReference type="PANTHER" id="PTHR13713:SF37">
    <property type="entry name" value="CMP-N-ACETYLNEURAMINATE-BETA-1,4-GALACTOSIDE ALPHA-2,3-SIALYLTRANSFERASE"/>
    <property type="match status" value="1"/>
</dbReference>
<dbReference type="FunFam" id="3.90.1480.20:FF:000003">
    <property type="entry name" value="CMP-N-acetylneuraminate-beta-1,4-galactoside alpha-2,3-sialyltransferase isoform X1"/>
    <property type="match status" value="1"/>
</dbReference>
<keyword evidence="9" id="KW-0333">Golgi apparatus</keyword>
<dbReference type="InterPro" id="IPR051142">
    <property type="entry name" value="Glycosyltransferase_29"/>
</dbReference>
<dbReference type="EMBL" id="HG531994">
    <property type="protein sequence ID" value="CDI70274.1"/>
    <property type="molecule type" value="mRNA"/>
</dbReference>
<evidence type="ECO:0000256" key="11">
    <source>
        <dbReference type="ARBA" id="ARBA00023157"/>
    </source>
</evidence>
<name>A0A0F7RQT2_LATCH</name>
<feature type="transmembrane region" description="Helical" evidence="25">
    <location>
        <begin position="6"/>
        <end position="25"/>
    </location>
</feature>
<evidence type="ECO:0000256" key="14">
    <source>
        <dbReference type="ARBA" id="ARBA00049726"/>
    </source>
</evidence>
<keyword evidence="7" id="KW-0735">Signal-anchor</keyword>
<dbReference type="Gene3D" id="3.90.1480.20">
    <property type="entry name" value="Glycosyl transferase family 29"/>
    <property type="match status" value="1"/>
</dbReference>
<evidence type="ECO:0000256" key="20">
    <source>
        <dbReference type="ARBA" id="ARBA00076295"/>
    </source>
</evidence>
<dbReference type="OrthoDB" id="10264956at2759"/>
<keyword evidence="11" id="KW-1015">Disulfide bond</keyword>
<evidence type="ECO:0000256" key="5">
    <source>
        <dbReference type="ARBA" id="ARBA00022679"/>
    </source>
</evidence>
<organism evidence="26">
    <name type="scientific">Latimeria chalumnae</name>
    <name type="common">Coelacanth</name>
    <dbReference type="NCBI Taxonomy" id="7897"/>
    <lineage>
        <taxon>Eukaryota</taxon>
        <taxon>Metazoa</taxon>
        <taxon>Chordata</taxon>
        <taxon>Craniata</taxon>
        <taxon>Vertebrata</taxon>
        <taxon>Euteleostomi</taxon>
        <taxon>Coelacanthiformes</taxon>
        <taxon>Coelacanthidae</taxon>
        <taxon>Latimeria</taxon>
    </lineage>
</organism>
<evidence type="ECO:0000256" key="1">
    <source>
        <dbReference type="ARBA" id="ARBA00004323"/>
    </source>
</evidence>
<evidence type="ECO:0000256" key="18">
    <source>
        <dbReference type="ARBA" id="ARBA00075300"/>
    </source>
</evidence>
<comment type="catalytic activity">
    <reaction evidence="15">
        <text>a beta-D-galactosyl-(1-&gt;4)-N-acetyl-beta-D-glucosaminyl derivative + CMP-N-acetyl-beta-neuraminate = an N-acetyl-alpha-neuraminyl-(2-&gt;3)-beta-D-galactosyl-(1-&gt;4)-N-acetyl-beta-D-glucosaminyl derivative + CMP + H(+)</text>
        <dbReference type="Rhea" id="RHEA:52316"/>
        <dbReference type="ChEBI" id="CHEBI:15378"/>
        <dbReference type="ChEBI" id="CHEBI:57812"/>
        <dbReference type="ChEBI" id="CHEBI:60377"/>
        <dbReference type="ChEBI" id="CHEBI:133507"/>
        <dbReference type="ChEBI" id="CHEBI:136545"/>
        <dbReference type="EC" id="2.4.3.6"/>
    </reaction>
</comment>
<dbReference type="InterPro" id="IPR038578">
    <property type="entry name" value="GT29-like_sf"/>
</dbReference>
<evidence type="ECO:0000256" key="16">
    <source>
        <dbReference type="ARBA" id="ARBA00056237"/>
    </source>
</evidence>
<dbReference type="KEGG" id="lcm:102351151"/>
<gene>
    <name evidence="26" type="primary">st3gal3</name>
</gene>
<evidence type="ECO:0000256" key="13">
    <source>
        <dbReference type="ARBA" id="ARBA00037859"/>
    </source>
</evidence>
<evidence type="ECO:0000313" key="26">
    <source>
        <dbReference type="EMBL" id="CDI70274.1"/>
    </source>
</evidence>
<proteinExistence type="evidence at transcript level"/>
<evidence type="ECO:0000256" key="25">
    <source>
        <dbReference type="SAM" id="Phobius"/>
    </source>
</evidence>
<dbReference type="EC" id="2.4.3.6" evidence="14"/>
<dbReference type="InterPro" id="IPR001675">
    <property type="entry name" value="Glyco_trans_29"/>
</dbReference>
<comment type="function">
    <text evidence="16">Catalyzes the formation of the NeuAc-alpha-2,3-Gal-beta-1,4-GlcNAc-, NeuAc-alpha-2,3-Gal-beta-1,3-GlcNAc- and NeuAc-alpha-2,3-Gal-beta-1,3-GalNAc- sequences found in terminal carbohydrate groups of glycoproteins and glycolipids. The highest activity is toward Gal-beta-1,3-GlcNAc and the lowest toward Gal-beta-1,3-GalNAc.</text>
</comment>
<evidence type="ECO:0000256" key="19">
    <source>
        <dbReference type="ARBA" id="ARBA00075637"/>
    </source>
</evidence>
<evidence type="ECO:0000256" key="21">
    <source>
        <dbReference type="ARBA" id="ARBA00076528"/>
    </source>
</evidence>
<keyword evidence="12" id="KW-0325">Glycoprotein</keyword>
<dbReference type="InterPro" id="IPR012163">
    <property type="entry name" value="Sialyl_trans"/>
</dbReference>
<feature type="disulfide bond" evidence="24">
    <location>
        <begin position="160"/>
        <end position="314"/>
    </location>
</feature>
<keyword evidence="5 26" id="KW-0808">Transferase</keyword>
<evidence type="ECO:0000256" key="2">
    <source>
        <dbReference type="ARBA" id="ARBA00004922"/>
    </source>
</evidence>
<dbReference type="GO" id="GO:0000139">
    <property type="term" value="C:Golgi membrane"/>
    <property type="evidence" value="ECO:0007669"/>
    <property type="project" value="UniProtKB-SubCell"/>
</dbReference>
<comment type="subcellular location">
    <subcellularLocation>
        <location evidence="1">Golgi apparatus membrane</location>
        <topology evidence="1">Single-pass type II membrane protein</topology>
    </subcellularLocation>
    <subcellularLocation>
        <location evidence="13">Golgi apparatus</location>
        <location evidence="13">Golgi stack membrane</location>
    </subcellularLocation>
</comment>
<evidence type="ECO:0000256" key="17">
    <source>
        <dbReference type="ARBA" id="ARBA00072604"/>
    </source>
</evidence>
<comment type="similarity">
    <text evidence="3">Belongs to the glycosyltransferase 29 family.</text>
</comment>
<evidence type="ECO:0000256" key="4">
    <source>
        <dbReference type="ARBA" id="ARBA00022676"/>
    </source>
</evidence>
<protein>
    <recommendedName>
        <fullName evidence="17">CMP-N-acetylneuraminate-beta-1,4-galactoside alpha-2,3-sialyltransferase</fullName>
        <ecNumber evidence="14">2.4.3.6</ecNumber>
    </recommendedName>
    <alternativeName>
        <fullName evidence="22">Beta-galactoside alpha-2,3-sialyltransferase 3</fullName>
    </alternativeName>
    <alternativeName>
        <fullName evidence="18">Gal beta-1,3(4) GlcNAc alpha-2,3 sialyltransferase</fullName>
    </alternativeName>
    <alternativeName>
        <fullName evidence="20">N-acetyllactosaminide alpha-2,3-sialyltransferase</fullName>
    </alternativeName>
    <alternativeName>
        <fullName evidence="23">ST3Gal III</fullName>
    </alternativeName>
    <alternativeName>
        <fullName evidence="19">ST3N</fullName>
    </alternativeName>
    <alternativeName>
        <fullName evidence="21">Sialyltransferase 6</fullName>
    </alternativeName>
</protein>
<evidence type="ECO:0000256" key="9">
    <source>
        <dbReference type="ARBA" id="ARBA00023034"/>
    </source>
</evidence>
<keyword evidence="4 26" id="KW-0328">Glycosyltransferase</keyword>
<evidence type="ECO:0000256" key="8">
    <source>
        <dbReference type="ARBA" id="ARBA00022989"/>
    </source>
</evidence>